<feature type="transmembrane region" description="Helical" evidence="4">
    <location>
        <begin position="99"/>
        <end position="119"/>
    </location>
</feature>
<feature type="transmembrane region" description="Helical" evidence="4">
    <location>
        <begin position="362"/>
        <end position="382"/>
    </location>
</feature>
<dbReference type="SUPFAM" id="SSF46894">
    <property type="entry name" value="C-terminal effector domain of the bipartite response regulators"/>
    <property type="match status" value="1"/>
</dbReference>
<keyword evidence="1" id="KW-0805">Transcription regulation</keyword>
<evidence type="ECO:0000256" key="1">
    <source>
        <dbReference type="ARBA" id="ARBA00023015"/>
    </source>
</evidence>
<dbReference type="InterPro" id="IPR016032">
    <property type="entry name" value="Sig_transdc_resp-reg_C-effctor"/>
</dbReference>
<feature type="transmembrane region" description="Helical" evidence="4">
    <location>
        <begin position="236"/>
        <end position="256"/>
    </location>
</feature>
<name>A0A369MXR9_EGGLN</name>
<evidence type="ECO:0000313" key="6">
    <source>
        <dbReference type="EMBL" id="RDB82240.1"/>
    </source>
</evidence>
<feature type="domain" description="HTH luxR-type" evidence="5">
    <location>
        <begin position="405"/>
        <end position="470"/>
    </location>
</feature>
<dbReference type="Pfam" id="PF00196">
    <property type="entry name" value="GerE"/>
    <property type="match status" value="1"/>
</dbReference>
<reference evidence="8 9" key="1">
    <citation type="journal article" date="2018" name="Elife">
        <title>Discovery and characterization of a prevalent human gut bacterial enzyme sufficient for the inactivation of a family of plant toxins.</title>
        <authorList>
            <person name="Koppel N."/>
            <person name="Bisanz J.E."/>
            <person name="Pandelia M.E."/>
            <person name="Turnbaugh P.J."/>
            <person name="Balskus E.P."/>
        </authorList>
    </citation>
    <scope>NUCLEOTIDE SEQUENCE [LARGE SCALE GENOMIC DNA]</scope>
    <source>
        <strain evidence="7 9">16A</strain>
        <strain evidence="6 8">FAA1-1-60AUCSF</strain>
    </source>
</reference>
<evidence type="ECO:0000259" key="5">
    <source>
        <dbReference type="PROSITE" id="PS50043"/>
    </source>
</evidence>
<feature type="transmembrane region" description="Helical" evidence="4">
    <location>
        <begin position="334"/>
        <end position="356"/>
    </location>
</feature>
<keyword evidence="4" id="KW-0812">Transmembrane</keyword>
<keyword evidence="4" id="KW-1133">Transmembrane helix</keyword>
<protein>
    <submittedName>
        <fullName evidence="6">LuxR family transcriptional regulator</fullName>
    </submittedName>
</protein>
<evidence type="ECO:0000256" key="3">
    <source>
        <dbReference type="ARBA" id="ARBA00023163"/>
    </source>
</evidence>
<dbReference type="GO" id="GO:0006355">
    <property type="term" value="P:regulation of DNA-templated transcription"/>
    <property type="evidence" value="ECO:0007669"/>
    <property type="project" value="InterPro"/>
</dbReference>
<dbReference type="SMART" id="SM00421">
    <property type="entry name" value="HTH_LUXR"/>
    <property type="match status" value="1"/>
</dbReference>
<dbReference type="GO" id="GO:0003677">
    <property type="term" value="F:DNA binding"/>
    <property type="evidence" value="ECO:0007669"/>
    <property type="project" value="UniProtKB-KW"/>
</dbReference>
<evidence type="ECO:0000313" key="8">
    <source>
        <dbReference type="Proteomes" id="UP000253857"/>
    </source>
</evidence>
<dbReference type="Proteomes" id="UP000253857">
    <property type="component" value="Unassembled WGS sequence"/>
</dbReference>
<comment type="caution">
    <text evidence="6">The sequence shown here is derived from an EMBL/GenBank/DDBJ whole genome shotgun (WGS) entry which is preliminary data.</text>
</comment>
<feature type="transmembrane region" description="Helical" evidence="4">
    <location>
        <begin position="293"/>
        <end position="313"/>
    </location>
</feature>
<evidence type="ECO:0000313" key="9">
    <source>
        <dbReference type="Proteomes" id="UP000253915"/>
    </source>
</evidence>
<dbReference type="CDD" id="cd06170">
    <property type="entry name" value="LuxR_C_like"/>
    <property type="match status" value="1"/>
</dbReference>
<dbReference type="PANTHER" id="PTHR44688">
    <property type="entry name" value="DNA-BINDING TRANSCRIPTIONAL ACTIVATOR DEVR_DOSR"/>
    <property type="match status" value="1"/>
</dbReference>
<dbReference type="PROSITE" id="PS50043">
    <property type="entry name" value="HTH_LUXR_2"/>
    <property type="match status" value="1"/>
</dbReference>
<feature type="transmembrane region" description="Helical" evidence="4">
    <location>
        <begin position="202"/>
        <end position="224"/>
    </location>
</feature>
<dbReference type="EMBL" id="PPTY01000039">
    <property type="protein sequence ID" value="RDB82240.1"/>
    <property type="molecule type" value="Genomic_DNA"/>
</dbReference>
<dbReference type="Gene3D" id="1.10.10.10">
    <property type="entry name" value="Winged helix-like DNA-binding domain superfamily/Winged helix DNA-binding domain"/>
    <property type="match status" value="1"/>
</dbReference>
<dbReference type="PRINTS" id="PR00038">
    <property type="entry name" value="HTHLUXR"/>
</dbReference>
<feature type="transmembrane region" description="Helical" evidence="4">
    <location>
        <begin position="157"/>
        <end position="176"/>
    </location>
</feature>
<dbReference type="InterPro" id="IPR036388">
    <property type="entry name" value="WH-like_DNA-bd_sf"/>
</dbReference>
<proteinExistence type="predicted"/>
<dbReference type="PANTHER" id="PTHR44688:SF16">
    <property type="entry name" value="DNA-BINDING TRANSCRIPTIONAL ACTIVATOR DEVR_DOSR"/>
    <property type="match status" value="1"/>
</dbReference>
<accession>A0A369MXR9</accession>
<dbReference type="AlphaFoldDB" id="A0A369MXR9"/>
<dbReference type="RefSeq" id="WP_015761352.1">
    <property type="nucleotide sequence ID" value="NZ_AP031442.1"/>
</dbReference>
<sequence length="470" mass="51544">MIDQLTRVYRPKRNALFLGLCFPQAWMFVVSQRVVFDTLAFQLAFHLGMLAALLAIALLFRPGAERDPHVLFHPLSAVALCVTPLLGIASVALPVFAQVAAGAISGLGIAFCFSSWFLIYSSMKTKDACGFILLGFSFGALICLVMSIFSLTGTAPVLAVACVLPFGSIICARRAWDGTSNLLVNRPGATTLRKQPRRSSSLFLVVQVIVYAVIFGNGIIFSILQGAIPSSSHEHAIAFANYALRALLPFLLFMWLVAREDNARAKALANSMLLALTFLLLMLWFVAGASSAIDYISLSLARNLVLVLLYLVLIKLAQRSAQHPCFVFGIGRGLYEASVAGGIAAYSALASAYGTLPIEEHIVQATAICVFVFLASCFFMTAQNLHDEQPAPSYPVDDPDRGWGQVKHEFSLSDRESEIMQLLYRGHTKKGIADILVLSENTVRWYTKQLYAKLDVHSKEELIRLVNERR</sequence>
<gene>
    <name evidence="7" type="ORF">C1853_04305</name>
    <name evidence="6" type="ORF">C1871_14000</name>
</gene>
<feature type="transmembrane region" description="Helical" evidence="4">
    <location>
        <begin position="43"/>
        <end position="60"/>
    </location>
</feature>
<evidence type="ECO:0000313" key="7">
    <source>
        <dbReference type="EMBL" id="RDC40153.1"/>
    </source>
</evidence>
<dbReference type="Proteomes" id="UP000253915">
    <property type="component" value="Unassembled WGS sequence"/>
</dbReference>
<keyword evidence="2" id="KW-0238">DNA-binding</keyword>
<dbReference type="EMBL" id="PPUQ01000004">
    <property type="protein sequence ID" value="RDC40153.1"/>
    <property type="molecule type" value="Genomic_DNA"/>
</dbReference>
<feature type="transmembrane region" description="Helical" evidence="4">
    <location>
        <begin position="72"/>
        <end position="93"/>
    </location>
</feature>
<keyword evidence="3" id="KW-0804">Transcription</keyword>
<evidence type="ECO:0000256" key="4">
    <source>
        <dbReference type="SAM" id="Phobius"/>
    </source>
</evidence>
<feature type="transmembrane region" description="Helical" evidence="4">
    <location>
        <begin position="268"/>
        <end position="287"/>
    </location>
</feature>
<organism evidence="6 8">
    <name type="scientific">Eggerthella lenta</name>
    <name type="common">Eubacterium lentum</name>
    <dbReference type="NCBI Taxonomy" id="84112"/>
    <lineage>
        <taxon>Bacteria</taxon>
        <taxon>Bacillati</taxon>
        <taxon>Actinomycetota</taxon>
        <taxon>Coriobacteriia</taxon>
        <taxon>Eggerthellales</taxon>
        <taxon>Eggerthellaceae</taxon>
        <taxon>Eggerthella</taxon>
    </lineage>
</organism>
<evidence type="ECO:0000256" key="2">
    <source>
        <dbReference type="ARBA" id="ARBA00023125"/>
    </source>
</evidence>
<feature type="transmembrane region" description="Helical" evidence="4">
    <location>
        <begin position="131"/>
        <end position="151"/>
    </location>
</feature>
<dbReference type="InterPro" id="IPR000792">
    <property type="entry name" value="Tscrpt_reg_LuxR_C"/>
</dbReference>
<keyword evidence="4" id="KW-0472">Membrane</keyword>